<comment type="caution">
    <text evidence="2">The sequence shown here is derived from an EMBL/GenBank/DDBJ whole genome shotgun (WGS) entry which is preliminary data.</text>
</comment>
<evidence type="ECO:0000256" key="1">
    <source>
        <dbReference type="SAM" id="MobiDB-lite"/>
    </source>
</evidence>
<sequence length="123" mass="13632">MDDFPRSTVAVRELSNTSQRSSTTMPRHAPPSPSSSLSQTSSESSRHSCEAPGSPTTHTRDPANFKPMTAFDPDAPPPYREEDFQGKSKDEVSKMRKRDYAVQISRMMGRQLVRGMKGEGGEK</sequence>
<evidence type="ECO:0000313" key="2">
    <source>
        <dbReference type="EMBL" id="KAF2445298.1"/>
    </source>
</evidence>
<proteinExistence type="predicted"/>
<dbReference type="Proteomes" id="UP000799764">
    <property type="component" value="Unassembled WGS sequence"/>
</dbReference>
<reference evidence="2" key="1">
    <citation type="journal article" date="2020" name="Stud. Mycol.">
        <title>101 Dothideomycetes genomes: a test case for predicting lifestyles and emergence of pathogens.</title>
        <authorList>
            <person name="Haridas S."/>
            <person name="Albert R."/>
            <person name="Binder M."/>
            <person name="Bloem J."/>
            <person name="Labutti K."/>
            <person name="Salamov A."/>
            <person name="Andreopoulos B."/>
            <person name="Baker S."/>
            <person name="Barry K."/>
            <person name="Bills G."/>
            <person name="Bluhm B."/>
            <person name="Cannon C."/>
            <person name="Castanera R."/>
            <person name="Culley D."/>
            <person name="Daum C."/>
            <person name="Ezra D."/>
            <person name="Gonzalez J."/>
            <person name="Henrissat B."/>
            <person name="Kuo A."/>
            <person name="Liang C."/>
            <person name="Lipzen A."/>
            <person name="Lutzoni F."/>
            <person name="Magnuson J."/>
            <person name="Mondo S."/>
            <person name="Nolan M."/>
            <person name="Ohm R."/>
            <person name="Pangilinan J."/>
            <person name="Park H.-J."/>
            <person name="Ramirez L."/>
            <person name="Alfaro M."/>
            <person name="Sun H."/>
            <person name="Tritt A."/>
            <person name="Yoshinaga Y."/>
            <person name="Zwiers L.-H."/>
            <person name="Turgeon B."/>
            <person name="Goodwin S."/>
            <person name="Spatafora J."/>
            <person name="Crous P."/>
            <person name="Grigoriev I."/>
        </authorList>
    </citation>
    <scope>NUCLEOTIDE SEQUENCE</scope>
    <source>
        <strain evidence="2">CBS 690.94</strain>
    </source>
</reference>
<name>A0A9P4UDE9_9PLEO</name>
<feature type="region of interest" description="Disordered" evidence="1">
    <location>
        <begin position="1"/>
        <end position="97"/>
    </location>
</feature>
<organism evidence="2 3">
    <name type="scientific">Karstenula rhodostoma CBS 690.94</name>
    <dbReference type="NCBI Taxonomy" id="1392251"/>
    <lineage>
        <taxon>Eukaryota</taxon>
        <taxon>Fungi</taxon>
        <taxon>Dikarya</taxon>
        <taxon>Ascomycota</taxon>
        <taxon>Pezizomycotina</taxon>
        <taxon>Dothideomycetes</taxon>
        <taxon>Pleosporomycetidae</taxon>
        <taxon>Pleosporales</taxon>
        <taxon>Massarineae</taxon>
        <taxon>Didymosphaeriaceae</taxon>
        <taxon>Karstenula</taxon>
    </lineage>
</organism>
<feature type="compositionally biased region" description="Basic and acidic residues" evidence="1">
    <location>
        <begin position="79"/>
        <end position="97"/>
    </location>
</feature>
<evidence type="ECO:0000313" key="3">
    <source>
        <dbReference type="Proteomes" id="UP000799764"/>
    </source>
</evidence>
<accession>A0A9P4UDE9</accession>
<feature type="compositionally biased region" description="Low complexity" evidence="1">
    <location>
        <begin position="34"/>
        <end position="43"/>
    </location>
</feature>
<gene>
    <name evidence="2" type="ORF">P171DRAFT_521309</name>
</gene>
<keyword evidence="3" id="KW-1185">Reference proteome</keyword>
<protein>
    <submittedName>
        <fullName evidence="2">Uncharacterized protein</fullName>
    </submittedName>
</protein>
<dbReference type="OrthoDB" id="3772124at2759"/>
<feature type="compositionally biased region" description="Polar residues" evidence="1">
    <location>
        <begin position="14"/>
        <end position="25"/>
    </location>
</feature>
<dbReference type="AlphaFoldDB" id="A0A9P4UDE9"/>
<dbReference type="EMBL" id="MU001500">
    <property type="protein sequence ID" value="KAF2445298.1"/>
    <property type="molecule type" value="Genomic_DNA"/>
</dbReference>